<evidence type="ECO:0000313" key="3">
    <source>
        <dbReference type="Proteomes" id="UP001642360"/>
    </source>
</evidence>
<keyword evidence="3" id="KW-1185">Reference proteome</keyword>
<comment type="caution">
    <text evidence="2">The sequence shown here is derived from an EMBL/GenBank/DDBJ whole genome shotgun (WGS) entry which is preliminary data.</text>
</comment>
<dbReference type="AlphaFoldDB" id="A0ABC8TED6"/>
<dbReference type="EMBL" id="CAUOFW020004913">
    <property type="protein sequence ID" value="CAK9167736.1"/>
    <property type="molecule type" value="Genomic_DNA"/>
</dbReference>
<sequence>MWPAIVLDESPVGVHKGLNKISVEKSVKVQFFGTHDFARVKTTQVISFLRGLLSSFHLKCKKSNFVQSLEEAKM</sequence>
<feature type="domain" description="PWWP" evidence="1">
    <location>
        <begin position="1"/>
        <end position="73"/>
    </location>
</feature>
<name>A0ABC8TED6_9AQUA</name>
<dbReference type="SUPFAM" id="SSF63748">
    <property type="entry name" value="Tudor/PWWP/MBT"/>
    <property type="match status" value="1"/>
</dbReference>
<evidence type="ECO:0000259" key="1">
    <source>
        <dbReference type="Pfam" id="PF00855"/>
    </source>
</evidence>
<dbReference type="Proteomes" id="UP001642360">
    <property type="component" value="Unassembled WGS sequence"/>
</dbReference>
<reference evidence="2 3" key="1">
    <citation type="submission" date="2024-02" db="EMBL/GenBank/DDBJ databases">
        <authorList>
            <person name="Vignale AGUSTIN F."/>
            <person name="Sosa J E."/>
            <person name="Modenutti C."/>
        </authorList>
    </citation>
    <scope>NUCLEOTIDE SEQUENCE [LARGE SCALE GENOMIC DNA]</scope>
</reference>
<dbReference type="Pfam" id="PF00855">
    <property type="entry name" value="PWWP"/>
    <property type="match status" value="1"/>
</dbReference>
<dbReference type="Gene3D" id="2.30.30.140">
    <property type="match status" value="1"/>
</dbReference>
<evidence type="ECO:0000313" key="2">
    <source>
        <dbReference type="EMBL" id="CAK9167736.1"/>
    </source>
</evidence>
<accession>A0ABC8TED6</accession>
<protein>
    <recommendedName>
        <fullName evidence="1">PWWP domain-containing protein</fullName>
    </recommendedName>
</protein>
<proteinExistence type="predicted"/>
<dbReference type="InterPro" id="IPR000313">
    <property type="entry name" value="PWWP_dom"/>
</dbReference>
<organism evidence="2 3">
    <name type="scientific">Ilex paraguariensis</name>
    <name type="common">yerba mate</name>
    <dbReference type="NCBI Taxonomy" id="185542"/>
    <lineage>
        <taxon>Eukaryota</taxon>
        <taxon>Viridiplantae</taxon>
        <taxon>Streptophyta</taxon>
        <taxon>Embryophyta</taxon>
        <taxon>Tracheophyta</taxon>
        <taxon>Spermatophyta</taxon>
        <taxon>Magnoliopsida</taxon>
        <taxon>eudicotyledons</taxon>
        <taxon>Gunneridae</taxon>
        <taxon>Pentapetalae</taxon>
        <taxon>asterids</taxon>
        <taxon>campanulids</taxon>
        <taxon>Aquifoliales</taxon>
        <taxon>Aquifoliaceae</taxon>
        <taxon>Ilex</taxon>
    </lineage>
</organism>
<gene>
    <name evidence="2" type="ORF">ILEXP_LOCUS37023</name>
</gene>